<gene>
    <name evidence="1" type="ORF">HNP81_000676</name>
</gene>
<comment type="caution">
    <text evidence="1">The sequence shown here is derived from an EMBL/GenBank/DDBJ whole genome shotgun (WGS) entry which is preliminary data.</text>
</comment>
<dbReference type="EMBL" id="JACJHX010000001">
    <property type="protein sequence ID" value="MBA9025394.1"/>
    <property type="molecule type" value="Genomic_DNA"/>
</dbReference>
<sequence length="70" mass="8392">MANEFVTRSLDFSHDFDQLMYQAMDLEHIRPESETPPSRPIFRPKQSFRRFTKGLQENSARFNRSMPDKK</sequence>
<keyword evidence="2" id="KW-1185">Reference proteome</keyword>
<name>A0ABR6CK00_9BACI</name>
<protein>
    <submittedName>
        <fullName evidence="1">Uncharacterized protein</fullName>
    </submittedName>
</protein>
<proteinExistence type="predicted"/>
<dbReference type="Proteomes" id="UP000626697">
    <property type="component" value="Unassembled WGS sequence"/>
</dbReference>
<organism evidence="1 2">
    <name type="scientific">Peribacillus huizhouensis</name>
    <dbReference type="NCBI Taxonomy" id="1501239"/>
    <lineage>
        <taxon>Bacteria</taxon>
        <taxon>Bacillati</taxon>
        <taxon>Bacillota</taxon>
        <taxon>Bacilli</taxon>
        <taxon>Bacillales</taxon>
        <taxon>Bacillaceae</taxon>
        <taxon>Peribacillus</taxon>
    </lineage>
</organism>
<evidence type="ECO:0000313" key="1">
    <source>
        <dbReference type="EMBL" id="MBA9025394.1"/>
    </source>
</evidence>
<reference evidence="1 2" key="1">
    <citation type="submission" date="2020-08" db="EMBL/GenBank/DDBJ databases">
        <title>Genomic Encyclopedia of Type Strains, Phase IV (KMG-IV): sequencing the most valuable type-strain genomes for metagenomic binning, comparative biology and taxonomic classification.</title>
        <authorList>
            <person name="Goeker M."/>
        </authorList>
    </citation>
    <scope>NUCLEOTIDE SEQUENCE [LARGE SCALE GENOMIC DNA]</scope>
    <source>
        <strain evidence="1 2">DSM 105481</strain>
    </source>
</reference>
<evidence type="ECO:0000313" key="2">
    <source>
        <dbReference type="Proteomes" id="UP000626697"/>
    </source>
</evidence>
<accession>A0ABR6CK00</accession>